<evidence type="ECO:0000313" key="2">
    <source>
        <dbReference type="EMBL" id="CCH68226.1"/>
    </source>
</evidence>
<sequence>MYIWVGHPHNLFLMLSAENGLPATFLFCGLFATIVLTSIRLFHINFLSAVN</sequence>
<keyword evidence="1" id="KW-0472">Membrane</keyword>
<evidence type="ECO:0000256" key="1">
    <source>
        <dbReference type="SAM" id="Phobius"/>
    </source>
</evidence>
<keyword evidence="3" id="KW-1185">Reference proteome</keyword>
<dbReference type="Proteomes" id="UP000053051">
    <property type="component" value="Unassembled WGS sequence"/>
</dbReference>
<dbReference type="AlphaFoldDB" id="M1X6K9"/>
<reference evidence="2 3" key="1">
    <citation type="submission" date="2012-05" db="EMBL/GenBank/DDBJ databases">
        <authorList>
            <person name="Hilton J."/>
        </authorList>
    </citation>
    <scope>NUCLEOTIDE SEQUENCE [LARGE SCALE GENOMIC DNA]</scope>
    <source>
        <strain evidence="2 3">HH01</strain>
    </source>
</reference>
<evidence type="ECO:0008006" key="4">
    <source>
        <dbReference type="Google" id="ProtNLM"/>
    </source>
</evidence>
<evidence type="ECO:0000313" key="3">
    <source>
        <dbReference type="Proteomes" id="UP000053051"/>
    </source>
</evidence>
<keyword evidence="1" id="KW-1133">Transmembrane helix</keyword>
<keyword evidence="1" id="KW-0812">Transmembrane</keyword>
<feature type="transmembrane region" description="Helical" evidence="1">
    <location>
        <begin position="20"/>
        <end position="42"/>
    </location>
</feature>
<name>M1X6K9_9NOST</name>
<accession>M1X6K9</accession>
<organism evidence="2 3">
    <name type="scientific">Richelia intracellularis HH01</name>
    <dbReference type="NCBI Taxonomy" id="1165094"/>
    <lineage>
        <taxon>Bacteria</taxon>
        <taxon>Bacillati</taxon>
        <taxon>Cyanobacteriota</taxon>
        <taxon>Cyanophyceae</taxon>
        <taxon>Nostocales</taxon>
        <taxon>Nostocaceae</taxon>
        <taxon>Richelia</taxon>
    </lineage>
</organism>
<proteinExistence type="predicted"/>
<comment type="caution">
    <text evidence="2">The sequence shown here is derived from an EMBL/GenBank/DDBJ whole genome shotgun (WGS) entry which is preliminary data.</text>
</comment>
<reference evidence="3" key="2">
    <citation type="submission" date="2016-01" db="EMBL/GenBank/DDBJ databases">
        <title>Diatom-associated endosymboitic cyanobacterium lacks core nitrogen metabolism enzymes.</title>
        <authorList>
            <person name="Hilton J.A."/>
            <person name="Foster R.A."/>
            <person name="Tripp H.J."/>
            <person name="Carter B.J."/>
            <person name="Zehr J.P."/>
            <person name="Villareal T.A."/>
        </authorList>
    </citation>
    <scope>NUCLEOTIDE SEQUENCE [LARGE SCALE GENOMIC DNA]</scope>
    <source>
        <strain evidence="3">HH01</strain>
    </source>
</reference>
<gene>
    <name evidence="2" type="ORF">RINTHH_20710</name>
</gene>
<dbReference type="EMBL" id="CAIY01000082">
    <property type="protein sequence ID" value="CCH68226.1"/>
    <property type="molecule type" value="Genomic_DNA"/>
</dbReference>
<protein>
    <recommendedName>
        <fullName evidence="4">O-antigen polymerase</fullName>
    </recommendedName>
</protein>